<evidence type="ECO:0000256" key="1">
    <source>
        <dbReference type="SAM" id="MobiDB-lite"/>
    </source>
</evidence>
<sequence>MIKKSRNIAGRGVFGERPQMTVPTHENGSLTALPTEVPDFPCNPHGYPRQWMQDTLVSAFHPEEARPVPSTKGRV</sequence>
<dbReference type="EMBL" id="BLIO01000001">
    <property type="protein sequence ID" value="GFE11980.1"/>
    <property type="molecule type" value="Genomic_DNA"/>
</dbReference>
<organism evidence="2 3">
    <name type="scientific">Streptomyces glebosus</name>
    <dbReference type="NCBI Taxonomy" id="249580"/>
    <lineage>
        <taxon>Bacteria</taxon>
        <taxon>Bacillati</taxon>
        <taxon>Actinomycetota</taxon>
        <taxon>Actinomycetes</taxon>
        <taxon>Kitasatosporales</taxon>
        <taxon>Streptomycetaceae</taxon>
        <taxon>Streptomyces</taxon>
    </lineage>
</organism>
<evidence type="ECO:0000313" key="2">
    <source>
        <dbReference type="EMBL" id="GFE11980.1"/>
    </source>
</evidence>
<accession>A0A640SLW8</accession>
<comment type="caution">
    <text evidence="2">The sequence shown here is derived from an EMBL/GenBank/DDBJ whole genome shotgun (WGS) entry which is preliminary data.</text>
</comment>
<keyword evidence="3" id="KW-1185">Reference proteome</keyword>
<dbReference type="Proteomes" id="UP000430079">
    <property type="component" value="Unassembled WGS sequence"/>
</dbReference>
<proteinExistence type="predicted"/>
<evidence type="ECO:0000313" key="3">
    <source>
        <dbReference type="Proteomes" id="UP000430079"/>
    </source>
</evidence>
<gene>
    <name evidence="2" type="ORF">Sgleb_00270</name>
</gene>
<protein>
    <submittedName>
        <fullName evidence="2">Uncharacterized protein</fullName>
    </submittedName>
</protein>
<feature type="region of interest" description="Disordered" evidence="1">
    <location>
        <begin position="1"/>
        <end position="29"/>
    </location>
</feature>
<name>A0A640SLW8_9ACTN</name>
<dbReference type="AlphaFoldDB" id="A0A640SLW8"/>
<reference evidence="2 3" key="1">
    <citation type="submission" date="2019-12" db="EMBL/GenBank/DDBJ databases">
        <title>Whole genome shotgun sequence of Streptomyces hygroscopicus subsp. glebosus NBRC 13786.</title>
        <authorList>
            <person name="Ichikawa N."/>
            <person name="Kimura A."/>
            <person name="Kitahashi Y."/>
            <person name="Komaki H."/>
            <person name="Tamura T."/>
        </authorList>
    </citation>
    <scope>NUCLEOTIDE SEQUENCE [LARGE SCALE GENOMIC DNA]</scope>
    <source>
        <strain evidence="2 3">NBRC 13786</strain>
    </source>
</reference>